<gene>
    <name evidence="1" type="ORF">EJ03DRAFT_324991</name>
</gene>
<name>A0A6G1LIA2_9PEZI</name>
<dbReference type="AlphaFoldDB" id="A0A6G1LIA2"/>
<reference evidence="1" key="1">
    <citation type="journal article" date="2020" name="Stud. Mycol.">
        <title>101 Dothideomycetes genomes: a test case for predicting lifestyles and emergence of pathogens.</title>
        <authorList>
            <person name="Haridas S."/>
            <person name="Albert R."/>
            <person name="Binder M."/>
            <person name="Bloem J."/>
            <person name="Labutti K."/>
            <person name="Salamov A."/>
            <person name="Andreopoulos B."/>
            <person name="Baker S."/>
            <person name="Barry K."/>
            <person name="Bills G."/>
            <person name="Bluhm B."/>
            <person name="Cannon C."/>
            <person name="Castanera R."/>
            <person name="Culley D."/>
            <person name="Daum C."/>
            <person name="Ezra D."/>
            <person name="Gonzalez J."/>
            <person name="Henrissat B."/>
            <person name="Kuo A."/>
            <person name="Liang C."/>
            <person name="Lipzen A."/>
            <person name="Lutzoni F."/>
            <person name="Magnuson J."/>
            <person name="Mondo S."/>
            <person name="Nolan M."/>
            <person name="Ohm R."/>
            <person name="Pangilinan J."/>
            <person name="Park H.-J."/>
            <person name="Ramirez L."/>
            <person name="Alfaro M."/>
            <person name="Sun H."/>
            <person name="Tritt A."/>
            <person name="Yoshinaga Y."/>
            <person name="Zwiers L.-H."/>
            <person name="Turgeon B."/>
            <person name="Goodwin S."/>
            <person name="Spatafora J."/>
            <person name="Crous P."/>
            <person name="Grigoriev I."/>
        </authorList>
    </citation>
    <scope>NUCLEOTIDE SEQUENCE</scope>
    <source>
        <strain evidence="1">CBS 116005</strain>
    </source>
</reference>
<keyword evidence="2" id="KW-1185">Reference proteome</keyword>
<dbReference type="Proteomes" id="UP000799436">
    <property type="component" value="Unassembled WGS sequence"/>
</dbReference>
<evidence type="ECO:0000313" key="1">
    <source>
        <dbReference type="EMBL" id="KAF2772148.1"/>
    </source>
</evidence>
<organism evidence="1 2">
    <name type="scientific">Teratosphaeria nubilosa</name>
    <dbReference type="NCBI Taxonomy" id="161662"/>
    <lineage>
        <taxon>Eukaryota</taxon>
        <taxon>Fungi</taxon>
        <taxon>Dikarya</taxon>
        <taxon>Ascomycota</taxon>
        <taxon>Pezizomycotina</taxon>
        <taxon>Dothideomycetes</taxon>
        <taxon>Dothideomycetidae</taxon>
        <taxon>Mycosphaerellales</taxon>
        <taxon>Teratosphaeriaceae</taxon>
        <taxon>Teratosphaeria</taxon>
    </lineage>
</organism>
<dbReference type="EMBL" id="ML995816">
    <property type="protein sequence ID" value="KAF2772148.1"/>
    <property type="molecule type" value="Genomic_DNA"/>
</dbReference>
<accession>A0A6G1LIA2</accession>
<evidence type="ECO:0000313" key="2">
    <source>
        <dbReference type="Proteomes" id="UP000799436"/>
    </source>
</evidence>
<proteinExistence type="predicted"/>
<sequence>MTIRRLVVVHQAEMAWVIEVPVESAFQPDCNAHDHAAGLRGGMSKCKSASDHTCRLRYLSRVA</sequence>
<protein>
    <submittedName>
        <fullName evidence="1">Uncharacterized protein</fullName>
    </submittedName>
</protein>